<dbReference type="InterPro" id="IPR027417">
    <property type="entry name" value="P-loop_NTPase"/>
</dbReference>
<evidence type="ECO:0000259" key="5">
    <source>
        <dbReference type="Pfam" id="PF03668"/>
    </source>
</evidence>
<organism evidence="7 8">
    <name type="scientific">Stenotrophobium rhamnosiphilum</name>
    <dbReference type="NCBI Taxonomy" id="2029166"/>
    <lineage>
        <taxon>Bacteria</taxon>
        <taxon>Pseudomonadati</taxon>
        <taxon>Pseudomonadota</taxon>
        <taxon>Gammaproteobacteria</taxon>
        <taxon>Nevskiales</taxon>
        <taxon>Nevskiaceae</taxon>
        <taxon>Stenotrophobium</taxon>
    </lineage>
</organism>
<dbReference type="NCBIfam" id="NF003828">
    <property type="entry name" value="PRK05416.1"/>
    <property type="match status" value="1"/>
</dbReference>
<keyword evidence="1 4" id="KW-0547">Nucleotide-binding</keyword>
<feature type="domain" description="RapZ C-terminal" evidence="6">
    <location>
        <begin position="166"/>
        <end position="283"/>
    </location>
</feature>
<dbReference type="Pfam" id="PF03668">
    <property type="entry name" value="RapZ-like_N"/>
    <property type="match status" value="1"/>
</dbReference>
<dbReference type="InterPro" id="IPR053931">
    <property type="entry name" value="RapZ_C"/>
</dbReference>
<dbReference type="Gene3D" id="3.40.50.300">
    <property type="entry name" value="P-loop containing nucleotide triphosphate hydrolases"/>
    <property type="match status" value="1"/>
</dbReference>
<dbReference type="GO" id="GO:0005524">
    <property type="term" value="F:ATP binding"/>
    <property type="evidence" value="ECO:0007669"/>
    <property type="project" value="UniProtKB-UniRule"/>
</dbReference>
<evidence type="ECO:0000256" key="4">
    <source>
        <dbReference type="HAMAP-Rule" id="MF_00636"/>
    </source>
</evidence>
<sequence>MQLVIISGLSGAGKTVALKQYEDLGYYCIDNLPLALVANMTERTLHTMEKRYELLAVGIDARESPGEIALFPKYLDSLRERDVDIRVVFLNADEQVLLHRYSDTRRKHPLSDDKTSLLEAIRKEVKLLEPISNAADSIIDTSRLNLHELREKVLEQSHGGGAGKLSVQLMSFGFKHGAPAEADFVFDVRCLPNPHWEPTLRSMTGRDEAVAKWLEQHPQVQKMTSDIRSFLESWMPEYQKQDRAYLTIAIGCTGGKHRSVYLVEKLAKHFGKRFDHIIIKHRESWENQGLRDAEEKK</sequence>
<dbReference type="PIRSF" id="PIRSF005052">
    <property type="entry name" value="P-loopkin"/>
    <property type="match status" value="1"/>
</dbReference>
<reference evidence="7 8" key="1">
    <citation type="submission" date="2018-04" db="EMBL/GenBank/DDBJ databases">
        <title>Novel species isolated from glacier.</title>
        <authorList>
            <person name="Liu Q."/>
            <person name="Xin Y.-H."/>
        </authorList>
    </citation>
    <scope>NUCLEOTIDE SEQUENCE [LARGE SCALE GENOMIC DNA]</scope>
    <source>
        <strain evidence="7 8">GT1R17</strain>
    </source>
</reference>
<keyword evidence="2 4" id="KW-0067">ATP-binding</keyword>
<protein>
    <submittedName>
        <fullName evidence="7">RNase adapter RapZ</fullName>
    </submittedName>
</protein>
<proteinExistence type="inferred from homology"/>
<dbReference type="EMBL" id="QANS01000007">
    <property type="protein sequence ID" value="PTU30046.1"/>
    <property type="molecule type" value="Genomic_DNA"/>
</dbReference>
<dbReference type="AlphaFoldDB" id="A0A2T5MBU5"/>
<evidence type="ECO:0000256" key="1">
    <source>
        <dbReference type="ARBA" id="ARBA00022741"/>
    </source>
</evidence>
<name>A0A2T5MBU5_9GAMM</name>
<feature type="binding site" evidence="4">
    <location>
        <begin position="60"/>
        <end position="63"/>
    </location>
    <ligand>
        <name>GTP</name>
        <dbReference type="ChEBI" id="CHEBI:37565"/>
    </ligand>
</feature>
<feature type="binding site" evidence="4">
    <location>
        <begin position="8"/>
        <end position="15"/>
    </location>
    <ligand>
        <name>ATP</name>
        <dbReference type="ChEBI" id="CHEBI:30616"/>
    </ligand>
</feature>
<gene>
    <name evidence="7" type="ORF">CJD38_15980</name>
</gene>
<keyword evidence="8" id="KW-1185">Reference proteome</keyword>
<keyword evidence="3 4" id="KW-0342">GTP-binding</keyword>
<evidence type="ECO:0000256" key="3">
    <source>
        <dbReference type="ARBA" id="ARBA00023134"/>
    </source>
</evidence>
<dbReference type="Proteomes" id="UP000244248">
    <property type="component" value="Unassembled WGS sequence"/>
</dbReference>
<evidence type="ECO:0000313" key="7">
    <source>
        <dbReference type="EMBL" id="PTU30046.1"/>
    </source>
</evidence>
<dbReference type="Pfam" id="PF22740">
    <property type="entry name" value="PapZ_C"/>
    <property type="match status" value="1"/>
</dbReference>
<dbReference type="InterPro" id="IPR005337">
    <property type="entry name" value="RapZ-like"/>
</dbReference>
<dbReference type="HAMAP" id="MF_00636">
    <property type="entry name" value="RapZ_like"/>
    <property type="match status" value="1"/>
</dbReference>
<evidence type="ECO:0000259" key="6">
    <source>
        <dbReference type="Pfam" id="PF22740"/>
    </source>
</evidence>
<dbReference type="SUPFAM" id="SSF52540">
    <property type="entry name" value="P-loop containing nucleoside triphosphate hydrolases"/>
    <property type="match status" value="1"/>
</dbReference>
<dbReference type="InterPro" id="IPR053930">
    <property type="entry name" value="RapZ-like_N"/>
</dbReference>
<comment type="caution">
    <text evidence="7">The sequence shown here is derived from an EMBL/GenBank/DDBJ whole genome shotgun (WGS) entry which is preliminary data.</text>
</comment>
<dbReference type="PANTHER" id="PTHR30448:SF0">
    <property type="entry name" value="RNASE ADAPTER PROTEIN RAPZ"/>
    <property type="match status" value="1"/>
</dbReference>
<dbReference type="OrthoDB" id="9784461at2"/>
<evidence type="ECO:0000256" key="2">
    <source>
        <dbReference type="ARBA" id="ARBA00022840"/>
    </source>
</evidence>
<dbReference type="GO" id="GO:0005525">
    <property type="term" value="F:GTP binding"/>
    <property type="evidence" value="ECO:0007669"/>
    <property type="project" value="UniProtKB-UniRule"/>
</dbReference>
<accession>A0A2T5MBU5</accession>
<feature type="domain" description="RapZ-like N-terminal" evidence="5">
    <location>
        <begin position="1"/>
        <end position="156"/>
    </location>
</feature>
<evidence type="ECO:0000313" key="8">
    <source>
        <dbReference type="Proteomes" id="UP000244248"/>
    </source>
</evidence>
<dbReference type="RefSeq" id="WP_107941392.1">
    <property type="nucleotide sequence ID" value="NZ_QANS01000007.1"/>
</dbReference>
<dbReference type="PANTHER" id="PTHR30448">
    <property type="entry name" value="RNASE ADAPTER PROTEIN RAPZ"/>
    <property type="match status" value="1"/>
</dbReference>